<evidence type="ECO:0000256" key="4">
    <source>
        <dbReference type="PIRSR" id="PIRSR005902-1"/>
    </source>
</evidence>
<dbReference type="AlphaFoldDB" id="A0A9E8SPY4"/>
<feature type="binding site" evidence="4">
    <location>
        <position position="202"/>
    </location>
    <ligand>
        <name>a divalent metal cation</name>
        <dbReference type="ChEBI" id="CHEBI:60240"/>
        <label>1</label>
    </ligand>
</feature>
<dbReference type="GO" id="GO:0005829">
    <property type="term" value="C:cytosol"/>
    <property type="evidence" value="ECO:0007669"/>
    <property type="project" value="TreeGrafter"/>
</dbReference>
<dbReference type="PIRSF" id="PIRSF005902">
    <property type="entry name" value="DNase_TatD"/>
    <property type="match status" value="1"/>
</dbReference>
<name>A0A9E8SPY4_9BACT</name>
<feature type="binding site" evidence="4">
    <location>
        <position position="5"/>
    </location>
    <ligand>
        <name>a divalent metal cation</name>
        <dbReference type="ChEBI" id="CHEBI:60240"/>
        <label>1</label>
    </ligand>
</feature>
<dbReference type="FunFam" id="3.20.20.140:FF:000005">
    <property type="entry name" value="TatD family hydrolase"/>
    <property type="match status" value="1"/>
</dbReference>
<feature type="binding site" evidence="4">
    <location>
        <position position="153"/>
    </location>
    <ligand>
        <name>a divalent metal cation</name>
        <dbReference type="ChEBI" id="CHEBI:60240"/>
        <label>2</label>
    </ligand>
</feature>
<evidence type="ECO:0000256" key="3">
    <source>
        <dbReference type="ARBA" id="ARBA00022801"/>
    </source>
</evidence>
<dbReference type="InterPro" id="IPR018228">
    <property type="entry name" value="DNase_TatD-rel_CS"/>
</dbReference>
<gene>
    <name evidence="5" type="ORF">ON006_14845</name>
</gene>
<dbReference type="CDD" id="cd01310">
    <property type="entry name" value="TatD_DNAse"/>
    <property type="match status" value="1"/>
</dbReference>
<dbReference type="InterPro" id="IPR015991">
    <property type="entry name" value="TatD/YcfH-like"/>
</dbReference>
<dbReference type="Proteomes" id="UP001164653">
    <property type="component" value="Chromosome"/>
</dbReference>
<keyword evidence="3 5" id="KW-0378">Hydrolase</keyword>
<feature type="binding site" evidence="4">
    <location>
        <position position="7"/>
    </location>
    <ligand>
        <name>a divalent metal cation</name>
        <dbReference type="ChEBI" id="CHEBI:60240"/>
        <label>1</label>
    </ligand>
</feature>
<sequence length="256" mass="29119">MIETHAHIYSDDYADDRTQMLDRAWEAGIEQIWMPNCDHTTIEGMMALAAEYPGKCLPMIGLHPTYVKADFEKELMIVEEWLDKYKFIAVGEIGMDLFWDVTFREQQEKAFLYQCKLARKHGLWIDIHSRSAFWETVKLIEEFADPALKGIFHCFTGTLEEAQKAIELGFKLGIGGVATFKNGGLDKVIPYIDIEDIVLETDAPYLAPVPYRGKRNEVAYIDIVAQRVADLLHLTKAEVIAATSQNAKNMLNISLI</sequence>
<evidence type="ECO:0000313" key="5">
    <source>
        <dbReference type="EMBL" id="WAC15211.1"/>
    </source>
</evidence>
<dbReference type="Gene3D" id="3.20.20.140">
    <property type="entry name" value="Metal-dependent hydrolases"/>
    <property type="match status" value="1"/>
</dbReference>
<keyword evidence="2 4" id="KW-0479">Metal-binding</keyword>
<dbReference type="GO" id="GO:0004536">
    <property type="term" value="F:DNA nuclease activity"/>
    <property type="evidence" value="ECO:0007669"/>
    <property type="project" value="InterPro"/>
</dbReference>
<dbReference type="InterPro" id="IPR032466">
    <property type="entry name" value="Metal_Hydrolase"/>
</dbReference>
<reference evidence="5" key="1">
    <citation type="submission" date="2022-11" db="EMBL/GenBank/DDBJ databases">
        <title>Dyadobacter pollutisoli sp. nov., isolated from plastic dumped soil.</title>
        <authorList>
            <person name="Kim J.M."/>
            <person name="Kim K.R."/>
            <person name="Lee J.K."/>
            <person name="Hao L."/>
            <person name="Jeon C.O."/>
        </authorList>
    </citation>
    <scope>NUCLEOTIDE SEQUENCE</scope>
    <source>
        <strain evidence="5">U1</strain>
    </source>
</reference>
<proteinExistence type="inferred from homology"/>
<dbReference type="SUPFAM" id="SSF51556">
    <property type="entry name" value="Metallo-dependent hydrolases"/>
    <property type="match status" value="1"/>
</dbReference>
<dbReference type="NCBIfam" id="TIGR00010">
    <property type="entry name" value="YchF/TatD family DNA exonuclease"/>
    <property type="match status" value="1"/>
</dbReference>
<evidence type="ECO:0000256" key="2">
    <source>
        <dbReference type="ARBA" id="ARBA00022723"/>
    </source>
</evidence>
<dbReference type="InterPro" id="IPR001130">
    <property type="entry name" value="TatD-like"/>
</dbReference>
<organism evidence="5 6">
    <name type="scientific">Dyadobacter pollutisoli</name>
    <dbReference type="NCBI Taxonomy" id="2910158"/>
    <lineage>
        <taxon>Bacteria</taxon>
        <taxon>Pseudomonadati</taxon>
        <taxon>Bacteroidota</taxon>
        <taxon>Cytophagia</taxon>
        <taxon>Cytophagales</taxon>
        <taxon>Spirosomataceae</taxon>
        <taxon>Dyadobacter</taxon>
    </lineage>
</organism>
<evidence type="ECO:0000256" key="1">
    <source>
        <dbReference type="ARBA" id="ARBA00009275"/>
    </source>
</evidence>
<dbReference type="PANTHER" id="PTHR46124">
    <property type="entry name" value="D-AMINOACYL-TRNA DEACYLASE"/>
    <property type="match status" value="1"/>
</dbReference>
<dbReference type="Pfam" id="PF01026">
    <property type="entry name" value="TatD_DNase"/>
    <property type="match status" value="1"/>
</dbReference>
<dbReference type="GO" id="GO:0046872">
    <property type="term" value="F:metal ion binding"/>
    <property type="evidence" value="ECO:0007669"/>
    <property type="project" value="UniProtKB-KW"/>
</dbReference>
<evidence type="ECO:0000313" key="6">
    <source>
        <dbReference type="Proteomes" id="UP001164653"/>
    </source>
</evidence>
<dbReference type="EMBL" id="CP112998">
    <property type="protein sequence ID" value="WAC15211.1"/>
    <property type="molecule type" value="Genomic_DNA"/>
</dbReference>
<feature type="binding site" evidence="4">
    <location>
        <position position="128"/>
    </location>
    <ligand>
        <name>a divalent metal cation</name>
        <dbReference type="ChEBI" id="CHEBI:60240"/>
        <label>2</label>
    </ligand>
</feature>
<dbReference type="KEGG" id="dpf:ON006_14845"/>
<protein>
    <submittedName>
        <fullName evidence="5">TatD family hydrolase</fullName>
    </submittedName>
</protein>
<dbReference type="PROSITE" id="PS01091">
    <property type="entry name" value="TATD_3"/>
    <property type="match status" value="1"/>
</dbReference>
<dbReference type="PANTHER" id="PTHR46124:SF4">
    <property type="entry name" value="HYDROLASE TATD"/>
    <property type="match status" value="1"/>
</dbReference>
<keyword evidence="6" id="KW-1185">Reference proteome</keyword>
<feature type="binding site" evidence="4">
    <location>
        <position position="92"/>
    </location>
    <ligand>
        <name>a divalent metal cation</name>
        <dbReference type="ChEBI" id="CHEBI:60240"/>
        <label>1</label>
    </ligand>
</feature>
<dbReference type="GO" id="GO:0016788">
    <property type="term" value="F:hydrolase activity, acting on ester bonds"/>
    <property type="evidence" value="ECO:0007669"/>
    <property type="project" value="InterPro"/>
</dbReference>
<comment type="similarity">
    <text evidence="1">Belongs to the metallo-dependent hydrolases superfamily. TatD-type hydrolase family.</text>
</comment>
<accession>A0A9E8SPY4</accession>
<dbReference type="RefSeq" id="WP_244823145.1">
    <property type="nucleotide sequence ID" value="NZ_CP112998.1"/>
</dbReference>